<proteinExistence type="inferred from homology"/>
<keyword evidence="4" id="KW-0812">Transmembrane</keyword>
<keyword evidence="4" id="KW-1133">Transmembrane helix</keyword>
<comment type="similarity">
    <text evidence="1">Belongs to the glycosyltransferase 25 family.</text>
</comment>
<evidence type="ECO:0000313" key="5">
    <source>
        <dbReference type="EMBL" id="TVY47928.1"/>
    </source>
</evidence>
<dbReference type="Proteomes" id="UP000443090">
    <property type="component" value="Unassembled WGS sequence"/>
</dbReference>
<organism evidence="5 6">
    <name type="scientific">Lachnellula occidentalis</name>
    <dbReference type="NCBI Taxonomy" id="215460"/>
    <lineage>
        <taxon>Eukaryota</taxon>
        <taxon>Fungi</taxon>
        <taxon>Dikarya</taxon>
        <taxon>Ascomycota</taxon>
        <taxon>Pezizomycotina</taxon>
        <taxon>Leotiomycetes</taxon>
        <taxon>Helotiales</taxon>
        <taxon>Lachnaceae</taxon>
        <taxon>Lachnellula</taxon>
    </lineage>
</organism>
<reference evidence="5 6" key="1">
    <citation type="submission" date="2018-05" db="EMBL/GenBank/DDBJ databases">
        <title>Genome sequencing and assembly of the regulated plant pathogen Lachnellula willkommii and related sister species for the development of diagnostic species identification markers.</title>
        <authorList>
            <person name="Giroux E."/>
            <person name="Bilodeau G."/>
        </authorList>
    </citation>
    <scope>NUCLEOTIDE SEQUENCE [LARGE SCALE GENOMIC DNA]</scope>
    <source>
        <strain evidence="5 6">CBS 160.35</strain>
    </source>
</reference>
<evidence type="ECO:0000313" key="6">
    <source>
        <dbReference type="Proteomes" id="UP000443090"/>
    </source>
</evidence>
<accession>A0A8H8UJZ9</accession>
<evidence type="ECO:0000256" key="2">
    <source>
        <dbReference type="ARBA" id="ARBA00022676"/>
    </source>
</evidence>
<keyword evidence="3 5" id="KW-0808">Transferase</keyword>
<dbReference type="EMBL" id="QGMI01000067">
    <property type="protein sequence ID" value="TVY47928.1"/>
    <property type="molecule type" value="Genomic_DNA"/>
</dbReference>
<dbReference type="OrthoDB" id="47375at2759"/>
<dbReference type="CDD" id="cd06532">
    <property type="entry name" value="Glyco_transf_25"/>
    <property type="match status" value="1"/>
</dbReference>
<dbReference type="AlphaFoldDB" id="A0A8H8UJZ9"/>
<gene>
    <name evidence="5" type="primary">CERCAM</name>
    <name evidence="5" type="ORF">LOCC1_G001633</name>
</gene>
<keyword evidence="6" id="KW-1185">Reference proteome</keyword>
<protein>
    <submittedName>
        <fullName evidence="5">Putative inactive glycosyltransferase 25 family member</fullName>
    </submittedName>
</protein>
<dbReference type="InterPro" id="IPR002654">
    <property type="entry name" value="Glyco_trans_25"/>
</dbReference>
<feature type="transmembrane region" description="Helical" evidence="4">
    <location>
        <begin position="12"/>
        <end position="28"/>
    </location>
</feature>
<dbReference type="InterPro" id="IPR050757">
    <property type="entry name" value="Collagen_mod_GT25"/>
</dbReference>
<dbReference type="PANTHER" id="PTHR10730:SF53">
    <property type="entry name" value="GLYCOSYLTRANSFERASE 25 FAMILY MEMBER"/>
    <property type="match status" value="1"/>
</dbReference>
<evidence type="ECO:0000256" key="1">
    <source>
        <dbReference type="ARBA" id="ARBA00006721"/>
    </source>
</evidence>
<keyword evidence="2" id="KW-0328">Glycosyltransferase</keyword>
<dbReference type="PANTHER" id="PTHR10730">
    <property type="entry name" value="PROCOLLAGEN-LYSINE,2-OXOGLUTARATE 5-DIOXYGENASE/GLYCOSYLTRANSFERASE 25 FAMILY MEMBER"/>
    <property type="match status" value="1"/>
</dbReference>
<sequence>MTSIRQNTRCHLVIAACSISLLLVFLAVRQSNYTTPEWASSHSQQTPLAHDTEIELQTARAGNGTLGFEKVLVLGLKERTDKRDAMILSSSLTGFEVEFVDAVKGEDVLDKARPAGFTMSGGVLGSWRAHINAIRSVLERKLSSVLIMEDDVDWDVRIQSQMPEFAKGVRSVSGIPITEPQHSPYGDDWDILWPGHCGEVGPEKDEPIYIISNDATVAPKEHQPWLKLLKDYPEGTRIVHRGIAPICVFSYAVSRRGAQKLMASLATKTSYDLAFDNQLAFACKDKLLDLKCYSVEPMLFYHHRPAGSINKDSDIAGSKPEDADNIREKGITDNIVWSARLNLEKLIAGSKDYITQW</sequence>
<dbReference type="GO" id="GO:0016740">
    <property type="term" value="F:transferase activity"/>
    <property type="evidence" value="ECO:0007669"/>
    <property type="project" value="UniProtKB-KW"/>
</dbReference>
<keyword evidence="4" id="KW-0472">Membrane</keyword>
<evidence type="ECO:0000256" key="3">
    <source>
        <dbReference type="ARBA" id="ARBA00022679"/>
    </source>
</evidence>
<evidence type="ECO:0000256" key="4">
    <source>
        <dbReference type="SAM" id="Phobius"/>
    </source>
</evidence>
<name>A0A8H8UJZ9_9HELO</name>
<comment type="caution">
    <text evidence="5">The sequence shown here is derived from an EMBL/GenBank/DDBJ whole genome shotgun (WGS) entry which is preliminary data.</text>
</comment>